<gene>
    <name evidence="1" type="ORF">ACFQL7_02035</name>
</gene>
<dbReference type="AlphaFoldDB" id="A0ABD5YHB5"/>
<sequence>MAIVTEENALFVSFGNITADSITIVIDGPTPDAVLVNSTELTRVTEVTVSGEWTVDDDHVVVKT</sequence>
<evidence type="ECO:0000313" key="2">
    <source>
        <dbReference type="Proteomes" id="UP001596417"/>
    </source>
</evidence>
<dbReference type="EMBL" id="JBHTAX010000001">
    <property type="protein sequence ID" value="MFC7188751.1"/>
    <property type="molecule type" value="Genomic_DNA"/>
</dbReference>
<reference evidence="1 2" key="1">
    <citation type="journal article" date="2019" name="Int. J. Syst. Evol. Microbiol.">
        <title>The Global Catalogue of Microorganisms (GCM) 10K type strain sequencing project: providing services to taxonomists for standard genome sequencing and annotation.</title>
        <authorList>
            <consortium name="The Broad Institute Genomics Platform"/>
            <consortium name="The Broad Institute Genome Sequencing Center for Infectious Disease"/>
            <person name="Wu L."/>
            <person name="Ma J."/>
        </authorList>
    </citation>
    <scope>NUCLEOTIDE SEQUENCE [LARGE SCALE GENOMIC DNA]</scope>
    <source>
        <strain evidence="1 2">RDMS1</strain>
    </source>
</reference>
<dbReference type="Proteomes" id="UP001596417">
    <property type="component" value="Unassembled WGS sequence"/>
</dbReference>
<accession>A0ABD5YHB5</accession>
<keyword evidence="2" id="KW-1185">Reference proteome</keyword>
<dbReference type="RefSeq" id="WP_390204441.1">
    <property type="nucleotide sequence ID" value="NZ_JBHTAX010000001.1"/>
</dbReference>
<name>A0ABD5YHB5_9EURY</name>
<organism evidence="1 2">
    <name type="scientific">Halocatena marina</name>
    <dbReference type="NCBI Taxonomy" id="2934937"/>
    <lineage>
        <taxon>Archaea</taxon>
        <taxon>Methanobacteriati</taxon>
        <taxon>Methanobacteriota</taxon>
        <taxon>Stenosarchaea group</taxon>
        <taxon>Halobacteria</taxon>
        <taxon>Halobacteriales</taxon>
        <taxon>Natronomonadaceae</taxon>
        <taxon>Halocatena</taxon>
    </lineage>
</organism>
<evidence type="ECO:0000313" key="1">
    <source>
        <dbReference type="EMBL" id="MFC7188751.1"/>
    </source>
</evidence>
<protein>
    <submittedName>
        <fullName evidence="1">Uncharacterized protein</fullName>
    </submittedName>
</protein>
<comment type="caution">
    <text evidence="1">The sequence shown here is derived from an EMBL/GenBank/DDBJ whole genome shotgun (WGS) entry which is preliminary data.</text>
</comment>
<proteinExistence type="predicted"/>